<dbReference type="PANTHER" id="PTHR11511">
    <property type="entry name" value="LARVAL STORAGE PROTEIN/PHENOLOXIDASE"/>
    <property type="match status" value="1"/>
</dbReference>
<dbReference type="EMBL" id="JAZDUA010000172">
    <property type="protein sequence ID" value="KAK7865580.1"/>
    <property type="molecule type" value="Genomic_DNA"/>
</dbReference>
<organism evidence="5 6">
    <name type="scientific">Gryllus longicercus</name>
    <dbReference type="NCBI Taxonomy" id="2509291"/>
    <lineage>
        <taxon>Eukaryota</taxon>
        <taxon>Metazoa</taxon>
        <taxon>Ecdysozoa</taxon>
        <taxon>Arthropoda</taxon>
        <taxon>Hexapoda</taxon>
        <taxon>Insecta</taxon>
        <taxon>Pterygota</taxon>
        <taxon>Neoptera</taxon>
        <taxon>Polyneoptera</taxon>
        <taxon>Orthoptera</taxon>
        <taxon>Ensifera</taxon>
        <taxon>Gryllidea</taxon>
        <taxon>Grylloidea</taxon>
        <taxon>Gryllidae</taxon>
        <taxon>Gryllinae</taxon>
        <taxon>Gryllus</taxon>
    </lineage>
</organism>
<feature type="domain" description="Hemocyanin middle" evidence="2">
    <location>
        <begin position="206"/>
        <end position="471"/>
    </location>
</feature>
<evidence type="ECO:0000313" key="5">
    <source>
        <dbReference type="EMBL" id="KAK7865580.1"/>
    </source>
</evidence>
<dbReference type="Proteomes" id="UP001378592">
    <property type="component" value="Unassembled WGS sequence"/>
</dbReference>
<evidence type="ECO:0000259" key="3">
    <source>
        <dbReference type="Pfam" id="PF03722"/>
    </source>
</evidence>
<dbReference type="Gene3D" id="1.10.1280.10">
    <property type="entry name" value="Di-copper center containing domain from catechol oxidase"/>
    <property type="match status" value="1"/>
</dbReference>
<dbReference type="InterPro" id="IPR008922">
    <property type="entry name" value="Di-copper_centre_dom_sf"/>
</dbReference>
<dbReference type="PRINTS" id="PR00187">
    <property type="entry name" value="HAEMOCYANIN"/>
</dbReference>
<evidence type="ECO:0000313" key="6">
    <source>
        <dbReference type="Proteomes" id="UP001378592"/>
    </source>
</evidence>
<dbReference type="Pfam" id="PF00372">
    <property type="entry name" value="Hemocyanin_M"/>
    <property type="match status" value="1"/>
</dbReference>
<dbReference type="GO" id="GO:0005615">
    <property type="term" value="C:extracellular space"/>
    <property type="evidence" value="ECO:0007669"/>
    <property type="project" value="UniProtKB-ARBA"/>
</dbReference>
<evidence type="ECO:0000256" key="1">
    <source>
        <dbReference type="ARBA" id="ARBA00022761"/>
    </source>
</evidence>
<feature type="domain" description="Hemocyanin C-terminal" evidence="4">
    <location>
        <begin position="481"/>
        <end position="723"/>
    </location>
</feature>
<dbReference type="Gene3D" id="1.20.1370.10">
    <property type="entry name" value="Hemocyanin, N-terminal domain"/>
    <property type="match status" value="1"/>
</dbReference>
<dbReference type="InterPro" id="IPR014756">
    <property type="entry name" value="Ig_E-set"/>
</dbReference>
<keyword evidence="6" id="KW-1185">Reference proteome</keyword>
<sequence length="733" mass="85268">MSQPVVIIRPTLRRIGHGDKISAAVPCSIKAGPLPLGGCTAPTAMKTAAAFLALLALAASAHVAQNVHHKKVVADQKILNQQRDLIQLLVRVHQPNMYLEQKSLGDQWNLEAQLDSYSDNQVVKKYITMWKKNTLLPRGEIFSVLRDNHMEEAVALFDLFYFAKDYDTFYKTACWARDRVNEGIFVYSLHVAVLHRQDTKQILLPPIFEILPHLFIDARTIQQAVEARMQYAGVSSQQTRTVIIPTNYTRFPYMKANPEYLMSPWTEDIGLNAYYAYFHLFYPFWMKAERYGHTVDRYGEMYYYVQQQILARYNLQRLAAGLQEVEYLKFNQPIKYGYSSQLRYANGLELPTRPDNYYITDNYEFDKVQTIDIERRIRDAIDLGYVIKKDGSTVSIYEPQGFEILGRLISGTYNSVNYNYYGALYNKLRRLLSFAVDPNHMHGVAPGVTEHFVSVLRDPAYYQVCARVDYLFRRYKSKLDRYTVDQLAFPGVRIENVEVDKLVTYFDEFDVDLMNAIDVSSTEDGERLKIIARAQRLNYKPFTYKFTINSDKSANVMVRVFLGPKYDAAGHELNYEQMRPYMVEMDRFPYKLTNGQTVITRNSHDSTWVIKDRSSMWDQLRKVNNAIHNHEEMFIDDIAQYCGFPQRLLLPKVYKTSMPFVLFVMVTPYEGPMEVPQTFASCGVGFDVKYPDTYPMGYPFDRPINNWDFYTPNMYFKDVLIFHKKKGDLTINV</sequence>
<dbReference type="AlphaFoldDB" id="A0AAN9VP72"/>
<evidence type="ECO:0000259" key="4">
    <source>
        <dbReference type="Pfam" id="PF03723"/>
    </source>
</evidence>
<feature type="domain" description="Hemocyanin N-terminal" evidence="3">
    <location>
        <begin position="79"/>
        <end position="200"/>
    </location>
</feature>
<dbReference type="Pfam" id="PF03722">
    <property type="entry name" value="Hemocyanin_N"/>
    <property type="match status" value="1"/>
</dbReference>
<dbReference type="SUPFAM" id="SSF48050">
    <property type="entry name" value="Hemocyanin, N-terminal domain"/>
    <property type="match status" value="1"/>
</dbReference>
<dbReference type="InterPro" id="IPR037020">
    <property type="entry name" value="Hemocyanin_C_sf"/>
</dbReference>
<gene>
    <name evidence="5" type="ORF">R5R35_010111</name>
</gene>
<dbReference type="Gene3D" id="2.60.40.1520">
    <property type="entry name" value="Hemocyanin, C-terminal domain"/>
    <property type="match status" value="1"/>
</dbReference>
<keyword evidence="1" id="KW-0758">Storage protein</keyword>
<dbReference type="InterPro" id="IPR036697">
    <property type="entry name" value="Hemocyanin_N_sf"/>
</dbReference>
<dbReference type="GO" id="GO:0045735">
    <property type="term" value="F:nutrient reservoir activity"/>
    <property type="evidence" value="ECO:0007669"/>
    <property type="project" value="UniProtKB-KW"/>
</dbReference>
<name>A0AAN9VP72_9ORTH</name>
<protein>
    <submittedName>
        <fullName evidence="5">Uncharacterized protein</fullName>
    </submittedName>
</protein>
<proteinExistence type="predicted"/>
<evidence type="ECO:0000259" key="2">
    <source>
        <dbReference type="Pfam" id="PF00372"/>
    </source>
</evidence>
<comment type="caution">
    <text evidence="5">The sequence shown here is derived from an EMBL/GenBank/DDBJ whole genome shotgun (WGS) entry which is preliminary data.</text>
</comment>
<dbReference type="InterPro" id="IPR005203">
    <property type="entry name" value="Hemocyanin_C"/>
</dbReference>
<dbReference type="SUPFAM" id="SSF48056">
    <property type="entry name" value="Di-copper centre-containing domain"/>
    <property type="match status" value="1"/>
</dbReference>
<dbReference type="Pfam" id="PF03723">
    <property type="entry name" value="Hemocyanin_C"/>
    <property type="match status" value="1"/>
</dbReference>
<dbReference type="InterPro" id="IPR013788">
    <property type="entry name" value="Hemocyanin/hexamerin"/>
</dbReference>
<dbReference type="InterPro" id="IPR000896">
    <property type="entry name" value="Hemocyanin/hexamerin_mid_dom"/>
</dbReference>
<dbReference type="PANTHER" id="PTHR11511:SF5">
    <property type="entry name" value="FAT-BODY PROTEIN 1-RELATED"/>
    <property type="match status" value="1"/>
</dbReference>
<reference evidence="5 6" key="1">
    <citation type="submission" date="2024-03" db="EMBL/GenBank/DDBJ databases">
        <title>The genome assembly and annotation of the cricket Gryllus longicercus Weissman &amp; Gray.</title>
        <authorList>
            <person name="Szrajer S."/>
            <person name="Gray D."/>
            <person name="Ylla G."/>
        </authorList>
    </citation>
    <scope>NUCLEOTIDE SEQUENCE [LARGE SCALE GENOMIC DNA]</scope>
    <source>
        <strain evidence="5">DAG 2021-001</strain>
        <tissue evidence="5">Whole body minus gut</tissue>
    </source>
</reference>
<dbReference type="InterPro" id="IPR005204">
    <property type="entry name" value="Hemocyanin_N"/>
</dbReference>
<accession>A0AAN9VP72</accession>
<dbReference type="SUPFAM" id="SSF81296">
    <property type="entry name" value="E set domains"/>
    <property type="match status" value="1"/>
</dbReference>